<dbReference type="STRING" id="861299.J421_3343"/>
<dbReference type="AlphaFoldDB" id="W0RKN3"/>
<feature type="transmembrane region" description="Helical" evidence="1">
    <location>
        <begin position="30"/>
        <end position="48"/>
    </location>
</feature>
<gene>
    <name evidence="2" type="ORF">J421_3343</name>
</gene>
<evidence type="ECO:0000313" key="2">
    <source>
        <dbReference type="EMBL" id="AHG90880.1"/>
    </source>
</evidence>
<name>W0RKN3_9BACT</name>
<keyword evidence="1" id="KW-1133">Transmembrane helix</keyword>
<dbReference type="Proteomes" id="UP000019151">
    <property type="component" value="Chromosome"/>
</dbReference>
<dbReference type="InParanoid" id="W0RKN3"/>
<evidence type="ECO:0000313" key="3">
    <source>
        <dbReference type="Proteomes" id="UP000019151"/>
    </source>
</evidence>
<keyword evidence="1" id="KW-0812">Transmembrane</keyword>
<dbReference type="EMBL" id="CP007128">
    <property type="protein sequence ID" value="AHG90880.1"/>
    <property type="molecule type" value="Genomic_DNA"/>
</dbReference>
<keyword evidence="3" id="KW-1185">Reference proteome</keyword>
<feature type="transmembrane region" description="Helical" evidence="1">
    <location>
        <begin position="7"/>
        <end position="24"/>
    </location>
</feature>
<dbReference type="KEGG" id="gba:J421_3343"/>
<proteinExistence type="predicted"/>
<protein>
    <submittedName>
        <fullName evidence="2">Uncharacterized protein</fullName>
    </submittedName>
</protein>
<organism evidence="2 3">
    <name type="scientific">Gemmatirosa kalamazoonensis</name>
    <dbReference type="NCBI Taxonomy" id="861299"/>
    <lineage>
        <taxon>Bacteria</taxon>
        <taxon>Pseudomonadati</taxon>
        <taxon>Gemmatimonadota</taxon>
        <taxon>Gemmatimonadia</taxon>
        <taxon>Gemmatimonadales</taxon>
        <taxon>Gemmatimonadaceae</taxon>
        <taxon>Gemmatirosa</taxon>
    </lineage>
</organism>
<reference evidence="2 3" key="1">
    <citation type="journal article" date="2014" name="Genome Announc.">
        <title>Genome Sequence and Methylome of Soil Bacterium Gemmatirosa kalamazoonensis KBS708T, a Member of the Rarely Cultivated Gemmatimonadetes Phylum.</title>
        <authorList>
            <person name="Debruyn J.M."/>
            <person name="Radosevich M."/>
            <person name="Wommack K.E."/>
            <person name="Polson S.W."/>
            <person name="Hauser L.J."/>
            <person name="Fawaz M.N."/>
            <person name="Korlach J."/>
            <person name="Tsai Y.C."/>
        </authorList>
    </citation>
    <scope>NUCLEOTIDE SEQUENCE [LARGE SCALE GENOMIC DNA]</scope>
    <source>
        <strain evidence="2 3">KBS708</strain>
    </source>
</reference>
<sequence>MDGPTRAKLALALIAGILFAGSMWTGQDWLRWVAIGLLAAAVLLRFIYPNRPRRGNDED</sequence>
<dbReference type="RefSeq" id="WP_025412346.1">
    <property type="nucleotide sequence ID" value="NZ_CP007128.1"/>
</dbReference>
<keyword evidence="1" id="KW-0472">Membrane</keyword>
<evidence type="ECO:0000256" key="1">
    <source>
        <dbReference type="SAM" id="Phobius"/>
    </source>
</evidence>
<dbReference type="HOGENOM" id="CLU_2953926_0_0_0"/>
<accession>W0RKN3</accession>